<sequence length="402" mass="44022">LAAELLKLVATLYALHLRGTLDQGHEQQRAPVPQLPGPRPMEKPHSPPSETLGPAERNDLLGHTNRPFVRLVTHGRAVLVHMGQLLSILDDHSGFLLHRVVSFDPQRVQLHMVADLKPRDILALTESKRTREVKRLLNQSDLKADSERGETHIDVGTVESRAEMRPGHGPLLITPGLVLIRVSQVKELAILPESDQDTPSKVLGLFNPNMHHQQRTQETSPSTDLSAEYAGSNPLPSVLENEAAVVEQDPDESPHPSCSDKIDCTVIEENVVKPELVAVTQMEPEKQGDDSLCSALKDEATNGDELQKMPSAIRSVPSANPTLRGGRRKRSKSDSLPSTSKVVGMEQKSKAVSFSSIIESTPLMIEPGTSQAAGQRIGTGPRVYFVRLRSRKRAELNEVGNS</sequence>
<evidence type="ECO:0000256" key="1">
    <source>
        <dbReference type="SAM" id="MobiDB-lite"/>
    </source>
</evidence>
<feature type="region of interest" description="Disordered" evidence="1">
    <location>
        <begin position="312"/>
        <end position="345"/>
    </location>
</feature>
<protein>
    <submittedName>
        <fullName evidence="2">RMI1_N domain-containing protein</fullName>
    </submittedName>
</protein>
<feature type="region of interest" description="Disordered" evidence="1">
    <location>
        <begin position="212"/>
        <end position="235"/>
    </location>
</feature>
<name>A0A183AYN9_9TREM</name>
<dbReference type="WBParaSite" id="ECPE_0001210901-mRNA-1">
    <property type="protein sequence ID" value="ECPE_0001210901-mRNA-1"/>
    <property type="gene ID" value="ECPE_0001210901"/>
</dbReference>
<feature type="region of interest" description="Disordered" evidence="1">
    <location>
        <begin position="23"/>
        <end position="60"/>
    </location>
</feature>
<reference evidence="2" key="1">
    <citation type="submission" date="2016-06" db="UniProtKB">
        <authorList>
            <consortium name="WormBaseParasite"/>
        </authorList>
    </citation>
    <scope>IDENTIFICATION</scope>
</reference>
<evidence type="ECO:0000313" key="2">
    <source>
        <dbReference type="WBParaSite" id="ECPE_0001210901-mRNA-1"/>
    </source>
</evidence>
<dbReference type="AlphaFoldDB" id="A0A183AYN9"/>
<feature type="compositionally biased region" description="Polar residues" evidence="1">
    <location>
        <begin position="216"/>
        <end position="225"/>
    </location>
</feature>
<accession>A0A183AYN9</accession>
<proteinExistence type="predicted"/>
<organism evidence="2">
    <name type="scientific">Echinostoma caproni</name>
    <dbReference type="NCBI Taxonomy" id="27848"/>
    <lineage>
        <taxon>Eukaryota</taxon>
        <taxon>Metazoa</taxon>
        <taxon>Spiralia</taxon>
        <taxon>Lophotrochozoa</taxon>
        <taxon>Platyhelminthes</taxon>
        <taxon>Trematoda</taxon>
        <taxon>Digenea</taxon>
        <taxon>Plagiorchiida</taxon>
        <taxon>Echinostomata</taxon>
        <taxon>Echinostomatoidea</taxon>
        <taxon>Echinostomatidae</taxon>
        <taxon>Echinostoma</taxon>
    </lineage>
</organism>